<dbReference type="Pfam" id="PF12945">
    <property type="entry name" value="PilZNR"/>
    <property type="match status" value="1"/>
</dbReference>
<evidence type="ECO:0000259" key="1">
    <source>
        <dbReference type="Pfam" id="PF07238"/>
    </source>
</evidence>
<organism evidence="3 4">
    <name type="scientific">Fervidicola ferrireducens</name>
    <dbReference type="NCBI Taxonomy" id="520764"/>
    <lineage>
        <taxon>Bacteria</taxon>
        <taxon>Bacillati</taxon>
        <taxon>Bacillota</taxon>
        <taxon>Clostridia</taxon>
        <taxon>Thermosediminibacterales</taxon>
        <taxon>Thermosediminibacteraceae</taxon>
        <taxon>Fervidicola</taxon>
    </lineage>
</organism>
<name>A0A140LAQ7_9FIRM</name>
<dbReference type="InterPro" id="IPR009926">
    <property type="entry name" value="T3SS_YcgR_PilZN"/>
</dbReference>
<feature type="domain" description="Type III secretion system flagellar brake protein YcgR PilZN" evidence="2">
    <location>
        <begin position="7"/>
        <end position="85"/>
    </location>
</feature>
<dbReference type="InParanoid" id="A0A140LAQ7"/>
<dbReference type="Gene3D" id="2.40.10.220">
    <property type="entry name" value="predicted glycosyltransferase like domains"/>
    <property type="match status" value="1"/>
</dbReference>
<dbReference type="STRING" id="520764.AN618_10020"/>
<dbReference type="OrthoDB" id="9783080at2"/>
<dbReference type="AlphaFoldDB" id="A0A140LAQ7"/>
<accession>A0A140LAQ7</accession>
<dbReference type="EMBL" id="LOED01000009">
    <property type="protein sequence ID" value="KXG77632.1"/>
    <property type="molecule type" value="Genomic_DNA"/>
</dbReference>
<dbReference type="GO" id="GO:0035438">
    <property type="term" value="F:cyclic-di-GMP binding"/>
    <property type="evidence" value="ECO:0007669"/>
    <property type="project" value="InterPro"/>
</dbReference>
<reference evidence="3 4" key="1">
    <citation type="submission" date="2015-12" db="EMBL/GenBank/DDBJ databases">
        <title>Draft genome sequnece of Fervidicola ferrireducens strain Y170.</title>
        <authorList>
            <person name="Patel B.K."/>
        </authorList>
    </citation>
    <scope>NUCLEOTIDE SEQUENCE [LARGE SCALE GENOMIC DNA]</scope>
    <source>
        <strain evidence="3 4">Y170</strain>
    </source>
</reference>
<proteinExistence type="predicted"/>
<sequence length="212" mass="24966">MSNSVLEIGMRVEIEVERDKQKILLPTKVEDFEGDRFFLGMPFIEGKIFFLESEETIKIYFAKNNSFYFVKAKVVEKKYAPIPVIGVVLLGQPEKNQRRNYFRVQVMRRVKIRPLDTDNWLKAFLIDLSASGALIYFGKQLEKGDLIEIRLPLDSKEVDVKARVVRIEKDQLRHVHQYNIGVQFIEIDDQQRDDIIKFVLAEQRKLRQKGYI</sequence>
<dbReference type="Pfam" id="PF07238">
    <property type="entry name" value="PilZ"/>
    <property type="match status" value="1"/>
</dbReference>
<dbReference type="SUPFAM" id="SSF141371">
    <property type="entry name" value="PilZ domain-like"/>
    <property type="match status" value="1"/>
</dbReference>
<gene>
    <name evidence="3" type="primary">ycgR</name>
    <name evidence="3" type="ORF">AN618_10020</name>
</gene>
<keyword evidence="3" id="KW-0969">Cilium</keyword>
<keyword evidence="3" id="KW-0282">Flagellum</keyword>
<keyword evidence="4" id="KW-1185">Reference proteome</keyword>
<dbReference type="InterPro" id="IPR009875">
    <property type="entry name" value="PilZ_domain"/>
</dbReference>
<protein>
    <submittedName>
        <fullName evidence="3">Flagellar brake protein YcgR</fullName>
    </submittedName>
</protein>
<evidence type="ECO:0000313" key="3">
    <source>
        <dbReference type="EMBL" id="KXG77632.1"/>
    </source>
</evidence>
<feature type="domain" description="PilZ" evidence="1">
    <location>
        <begin position="97"/>
        <end position="200"/>
    </location>
</feature>
<comment type="caution">
    <text evidence="3">The sequence shown here is derived from an EMBL/GenBank/DDBJ whole genome shotgun (WGS) entry which is preliminary data.</text>
</comment>
<evidence type="ECO:0000259" key="2">
    <source>
        <dbReference type="Pfam" id="PF12945"/>
    </source>
</evidence>
<keyword evidence="3" id="KW-0966">Cell projection</keyword>
<evidence type="ECO:0000313" key="4">
    <source>
        <dbReference type="Proteomes" id="UP000070427"/>
    </source>
</evidence>
<dbReference type="RefSeq" id="WP_066352799.1">
    <property type="nucleotide sequence ID" value="NZ_LOED01000009.1"/>
</dbReference>
<dbReference type="Proteomes" id="UP000070427">
    <property type="component" value="Unassembled WGS sequence"/>
</dbReference>